<dbReference type="CDD" id="cd00093">
    <property type="entry name" value="HTH_XRE"/>
    <property type="match status" value="1"/>
</dbReference>
<sequence>MTSSRDADDARYELTRQLRKLREKAGLTQEQLAERLGGSRFQVSRIECGRLPAYGGLLAVLETLEVPVTARAPLFRLWELAWQPGQHQVRPGRIGAASVTS</sequence>
<accession>A0ABW3M2I5</accession>
<dbReference type="PROSITE" id="PS50943">
    <property type="entry name" value="HTH_CROC1"/>
    <property type="match status" value="1"/>
</dbReference>
<evidence type="ECO:0000259" key="1">
    <source>
        <dbReference type="PROSITE" id="PS50943"/>
    </source>
</evidence>
<evidence type="ECO:0000313" key="3">
    <source>
        <dbReference type="Proteomes" id="UP001597045"/>
    </source>
</evidence>
<reference evidence="3" key="1">
    <citation type="journal article" date="2019" name="Int. J. Syst. Evol. Microbiol.">
        <title>The Global Catalogue of Microorganisms (GCM) 10K type strain sequencing project: providing services to taxonomists for standard genome sequencing and annotation.</title>
        <authorList>
            <consortium name="The Broad Institute Genomics Platform"/>
            <consortium name="The Broad Institute Genome Sequencing Center for Infectious Disease"/>
            <person name="Wu L."/>
            <person name="Ma J."/>
        </authorList>
    </citation>
    <scope>NUCLEOTIDE SEQUENCE [LARGE SCALE GENOMIC DNA]</scope>
    <source>
        <strain evidence="3">JCM 31486</strain>
    </source>
</reference>
<comment type="caution">
    <text evidence="2">The sequence shown here is derived from an EMBL/GenBank/DDBJ whole genome shotgun (WGS) entry which is preliminary data.</text>
</comment>
<name>A0ABW3M2I5_9PSEU</name>
<evidence type="ECO:0000313" key="2">
    <source>
        <dbReference type="EMBL" id="MFD1044156.1"/>
    </source>
</evidence>
<dbReference type="InterPro" id="IPR010982">
    <property type="entry name" value="Lambda_DNA-bd_dom_sf"/>
</dbReference>
<dbReference type="SUPFAM" id="SSF47413">
    <property type="entry name" value="lambda repressor-like DNA-binding domains"/>
    <property type="match status" value="1"/>
</dbReference>
<dbReference type="SMART" id="SM00530">
    <property type="entry name" value="HTH_XRE"/>
    <property type="match status" value="1"/>
</dbReference>
<protein>
    <submittedName>
        <fullName evidence="2">Helix-turn-helix transcriptional regulator</fullName>
    </submittedName>
</protein>
<dbReference type="Pfam" id="PF13560">
    <property type="entry name" value="HTH_31"/>
    <property type="match status" value="1"/>
</dbReference>
<dbReference type="InterPro" id="IPR001387">
    <property type="entry name" value="Cro/C1-type_HTH"/>
</dbReference>
<dbReference type="EMBL" id="JBHTIS010000008">
    <property type="protein sequence ID" value="MFD1044156.1"/>
    <property type="molecule type" value="Genomic_DNA"/>
</dbReference>
<keyword evidence="3" id="KW-1185">Reference proteome</keyword>
<dbReference type="Gene3D" id="1.10.260.40">
    <property type="entry name" value="lambda repressor-like DNA-binding domains"/>
    <property type="match status" value="1"/>
</dbReference>
<proteinExistence type="predicted"/>
<gene>
    <name evidence="2" type="ORF">ACFQ1S_00375</name>
</gene>
<dbReference type="Proteomes" id="UP001597045">
    <property type="component" value="Unassembled WGS sequence"/>
</dbReference>
<feature type="domain" description="HTH cro/C1-type" evidence="1">
    <location>
        <begin position="18"/>
        <end position="71"/>
    </location>
</feature>
<organism evidence="2 3">
    <name type="scientific">Kibdelosporangium lantanae</name>
    <dbReference type="NCBI Taxonomy" id="1497396"/>
    <lineage>
        <taxon>Bacteria</taxon>
        <taxon>Bacillati</taxon>
        <taxon>Actinomycetota</taxon>
        <taxon>Actinomycetes</taxon>
        <taxon>Pseudonocardiales</taxon>
        <taxon>Pseudonocardiaceae</taxon>
        <taxon>Kibdelosporangium</taxon>
    </lineage>
</organism>